<dbReference type="AlphaFoldDB" id="A0A177B0H1"/>
<proteinExistence type="predicted"/>
<reference evidence="1 2" key="1">
    <citation type="submission" date="2016-04" db="EMBL/GenBank/DDBJ databases">
        <title>The genome of Intoshia linei affirms orthonectids as highly simplified spiralians.</title>
        <authorList>
            <person name="Mikhailov K.V."/>
            <person name="Slusarev G.S."/>
            <person name="Nikitin M.A."/>
            <person name="Logacheva M.D."/>
            <person name="Penin A."/>
            <person name="Aleoshin V."/>
            <person name="Panchin Y.V."/>
        </authorList>
    </citation>
    <scope>NUCLEOTIDE SEQUENCE [LARGE SCALE GENOMIC DNA]</scope>
    <source>
        <strain evidence="1">Intl2013</strain>
        <tissue evidence="1">Whole animal</tissue>
    </source>
</reference>
<gene>
    <name evidence="1" type="ORF">A3Q56_04478</name>
</gene>
<comment type="caution">
    <text evidence="1">The sequence shown here is derived from an EMBL/GenBank/DDBJ whole genome shotgun (WGS) entry which is preliminary data.</text>
</comment>
<accession>A0A177B0H1</accession>
<sequence length="234" mass="27680">MKNLLNSFTFLPNVERLEISKCGLEYLFTTKNVLENCKKLHYINISENKISGKYFEAFINCLIYSKLEIDTLDISNLANDLILPILSNLENYADSGFDLIDLRMNNYPFSSIHIEKMLHVFPKFNLKCLHLSSCPFIELVNITQILKFSCYRLPFLQQLVLDNCNYKSHYSRDFIIALVSKLQSTVPLNQFVFSSQYIPCNDVYIIKKEWEKIWNIRSRFKEGRTFTYYFYNSQ</sequence>
<keyword evidence="2" id="KW-1185">Reference proteome</keyword>
<dbReference type="Proteomes" id="UP000078046">
    <property type="component" value="Unassembled WGS sequence"/>
</dbReference>
<protein>
    <submittedName>
        <fullName evidence="1">Uncharacterized protein</fullName>
    </submittedName>
</protein>
<dbReference type="SUPFAM" id="SSF52047">
    <property type="entry name" value="RNI-like"/>
    <property type="match status" value="1"/>
</dbReference>
<dbReference type="Gene3D" id="3.80.10.10">
    <property type="entry name" value="Ribonuclease Inhibitor"/>
    <property type="match status" value="1"/>
</dbReference>
<organism evidence="1 2">
    <name type="scientific">Intoshia linei</name>
    <dbReference type="NCBI Taxonomy" id="1819745"/>
    <lineage>
        <taxon>Eukaryota</taxon>
        <taxon>Metazoa</taxon>
        <taxon>Spiralia</taxon>
        <taxon>Lophotrochozoa</taxon>
        <taxon>Mesozoa</taxon>
        <taxon>Orthonectida</taxon>
        <taxon>Rhopaluridae</taxon>
        <taxon>Intoshia</taxon>
    </lineage>
</organism>
<evidence type="ECO:0000313" key="2">
    <source>
        <dbReference type="Proteomes" id="UP000078046"/>
    </source>
</evidence>
<dbReference type="EMBL" id="LWCA01000581">
    <property type="protein sequence ID" value="OAF67768.1"/>
    <property type="molecule type" value="Genomic_DNA"/>
</dbReference>
<name>A0A177B0H1_9BILA</name>
<evidence type="ECO:0000313" key="1">
    <source>
        <dbReference type="EMBL" id="OAF67768.1"/>
    </source>
</evidence>
<dbReference type="InterPro" id="IPR032675">
    <property type="entry name" value="LRR_dom_sf"/>
</dbReference>